<dbReference type="Proteomes" id="UP000287243">
    <property type="component" value="Chromosome"/>
</dbReference>
<dbReference type="GO" id="GO:0000917">
    <property type="term" value="P:division septum assembly"/>
    <property type="evidence" value="ECO:0007669"/>
    <property type="project" value="UniProtKB-KW"/>
</dbReference>
<evidence type="ECO:0000313" key="5">
    <source>
        <dbReference type="Proteomes" id="UP000287243"/>
    </source>
</evidence>
<evidence type="ECO:0000256" key="3">
    <source>
        <dbReference type="ARBA" id="ARBA00023306"/>
    </source>
</evidence>
<evidence type="ECO:0000313" key="4">
    <source>
        <dbReference type="EMBL" id="QAT16841.1"/>
    </source>
</evidence>
<dbReference type="RefSeq" id="WP_128699484.1">
    <property type="nucleotide sequence ID" value="NZ_CP019384.1"/>
</dbReference>
<evidence type="ECO:0000256" key="2">
    <source>
        <dbReference type="ARBA" id="ARBA00023210"/>
    </source>
</evidence>
<protein>
    <recommendedName>
        <fullName evidence="6">Septation protein SpoVG</fullName>
    </recommendedName>
</protein>
<name>A0A410P428_VELA1</name>
<keyword evidence="2" id="KW-0717">Septation</keyword>
<dbReference type="PANTHER" id="PTHR38429">
    <property type="entry name" value="SEPTATION PROTEIN SPOVG-RELATED"/>
    <property type="match status" value="1"/>
</dbReference>
<dbReference type="InterPro" id="IPR007170">
    <property type="entry name" value="SpoVG"/>
</dbReference>
<accession>A0A410P428</accession>
<gene>
    <name evidence="4" type="ORF">BU251_03375</name>
</gene>
<dbReference type="KEGG" id="vai:BU251_03375"/>
<reference evidence="4 5" key="1">
    <citation type="submission" date="2017-01" db="EMBL/GenBank/DDBJ databases">
        <title>First insights into the biology of 'candidatus Vampirococcus archaeovorus'.</title>
        <authorList>
            <person name="Kizina J."/>
            <person name="Jordan S."/>
            <person name="Stueber K."/>
            <person name="Reinhardt R."/>
            <person name="Harder J."/>
        </authorList>
    </citation>
    <scope>NUCLEOTIDE SEQUENCE [LARGE SCALE GENOMIC DNA]</scope>
    <source>
        <strain evidence="4 5">LiM</strain>
    </source>
</reference>
<evidence type="ECO:0008006" key="6">
    <source>
        <dbReference type="Google" id="ProtNLM"/>
    </source>
</evidence>
<keyword evidence="1" id="KW-0132">Cell division</keyword>
<dbReference type="InterPro" id="IPR036751">
    <property type="entry name" value="SpoVG_sf"/>
</dbReference>
<keyword evidence="3" id="KW-0131">Cell cycle</keyword>
<sequence length="89" mass="10152">MSFEIKVNRIHRLDPQIRNIKAFADIEISGAILVKGLQVLDGRNGLFVSMPRQKGKDNKWYETVRTMTPEAKDKVMSVVLEAYEAKTSE</sequence>
<organism evidence="4 5">
    <name type="scientific">Velamenicoccus archaeovorus</name>
    <dbReference type="NCBI Taxonomy" id="1930593"/>
    <lineage>
        <taxon>Bacteria</taxon>
        <taxon>Pseudomonadati</taxon>
        <taxon>Candidatus Omnitrophota</taxon>
        <taxon>Candidatus Velamenicoccus</taxon>
    </lineage>
</organism>
<keyword evidence="5" id="KW-1185">Reference proteome</keyword>
<dbReference type="SUPFAM" id="SSF160537">
    <property type="entry name" value="SpoVG-like"/>
    <property type="match status" value="1"/>
</dbReference>
<evidence type="ECO:0000256" key="1">
    <source>
        <dbReference type="ARBA" id="ARBA00022618"/>
    </source>
</evidence>
<dbReference type="AlphaFoldDB" id="A0A410P428"/>
<dbReference type="PANTHER" id="PTHR38429:SF1">
    <property type="entry name" value="SEPTATION PROTEIN SPOVG-RELATED"/>
    <property type="match status" value="1"/>
</dbReference>
<dbReference type="EMBL" id="CP019384">
    <property type="protein sequence ID" value="QAT16841.1"/>
    <property type="molecule type" value="Genomic_DNA"/>
</dbReference>
<dbReference type="OrthoDB" id="9796286at2"/>
<dbReference type="GO" id="GO:0030435">
    <property type="term" value="P:sporulation resulting in formation of a cellular spore"/>
    <property type="evidence" value="ECO:0007669"/>
    <property type="project" value="InterPro"/>
</dbReference>
<dbReference type="Gene3D" id="3.30.1120.40">
    <property type="entry name" value="Stage V sporulation protein G"/>
    <property type="match status" value="1"/>
</dbReference>
<dbReference type="Pfam" id="PF04026">
    <property type="entry name" value="SpoVG"/>
    <property type="match status" value="1"/>
</dbReference>
<proteinExistence type="predicted"/>